<dbReference type="Proteomes" id="UP000467841">
    <property type="component" value="Unassembled WGS sequence"/>
</dbReference>
<accession>A0A6D2KWX3</accession>
<protein>
    <submittedName>
        <fullName evidence="1">Uncharacterized protein</fullName>
    </submittedName>
</protein>
<name>A0A6D2KWX3_9BRAS</name>
<evidence type="ECO:0000313" key="1">
    <source>
        <dbReference type="EMBL" id="CAA7053584.1"/>
    </source>
</evidence>
<proteinExistence type="predicted"/>
<dbReference type="AlphaFoldDB" id="A0A6D2KWX3"/>
<comment type="caution">
    <text evidence="1">The sequence shown here is derived from an EMBL/GenBank/DDBJ whole genome shotgun (WGS) entry which is preliminary data.</text>
</comment>
<sequence>MCGSTTQLHGRDAAPRVRETIEEPYIRRATSTFYATTKPKNSEEATRDRWLLEARAKAPRSNLETCDRMVKATASGNDHIPDDDVDTFLRVWQRPYPSQMDQTL</sequence>
<organism evidence="1 2">
    <name type="scientific">Microthlaspi erraticum</name>
    <dbReference type="NCBI Taxonomy" id="1685480"/>
    <lineage>
        <taxon>Eukaryota</taxon>
        <taxon>Viridiplantae</taxon>
        <taxon>Streptophyta</taxon>
        <taxon>Embryophyta</taxon>
        <taxon>Tracheophyta</taxon>
        <taxon>Spermatophyta</taxon>
        <taxon>Magnoliopsida</taxon>
        <taxon>eudicotyledons</taxon>
        <taxon>Gunneridae</taxon>
        <taxon>Pentapetalae</taxon>
        <taxon>rosids</taxon>
        <taxon>malvids</taxon>
        <taxon>Brassicales</taxon>
        <taxon>Brassicaceae</taxon>
        <taxon>Coluteocarpeae</taxon>
        <taxon>Microthlaspi</taxon>
    </lineage>
</organism>
<dbReference type="EMBL" id="CACVBM020001540">
    <property type="protein sequence ID" value="CAA7053584.1"/>
    <property type="molecule type" value="Genomic_DNA"/>
</dbReference>
<gene>
    <name evidence="1" type="ORF">MERR_LOCUS40820</name>
</gene>
<evidence type="ECO:0000313" key="2">
    <source>
        <dbReference type="Proteomes" id="UP000467841"/>
    </source>
</evidence>
<reference evidence="1" key="1">
    <citation type="submission" date="2020-01" db="EMBL/GenBank/DDBJ databases">
        <authorList>
            <person name="Mishra B."/>
        </authorList>
    </citation>
    <scope>NUCLEOTIDE SEQUENCE [LARGE SCALE GENOMIC DNA]</scope>
</reference>
<keyword evidence="2" id="KW-1185">Reference proteome</keyword>